<feature type="region of interest" description="Disordered" evidence="1">
    <location>
        <begin position="98"/>
        <end position="120"/>
    </location>
</feature>
<gene>
    <name evidence="2" type="ORF">KUF71_011246</name>
</gene>
<reference evidence="2" key="2">
    <citation type="journal article" date="2023" name="BMC Genomics">
        <title>Pest status, molecular evolution, and epigenetic factors derived from the genome assembly of Frankliniella fusca, a thysanopteran phytovirus vector.</title>
        <authorList>
            <person name="Catto M.A."/>
            <person name="Labadie P.E."/>
            <person name="Jacobson A.L."/>
            <person name="Kennedy G.G."/>
            <person name="Srinivasan R."/>
            <person name="Hunt B.G."/>
        </authorList>
    </citation>
    <scope>NUCLEOTIDE SEQUENCE</scope>
    <source>
        <strain evidence="2">PL_HMW_Pooled</strain>
    </source>
</reference>
<name>A0AAE1LJS2_9NEOP</name>
<evidence type="ECO:0000313" key="2">
    <source>
        <dbReference type="EMBL" id="KAK3922070.1"/>
    </source>
</evidence>
<comment type="caution">
    <text evidence="2">The sequence shown here is derived from an EMBL/GenBank/DDBJ whole genome shotgun (WGS) entry which is preliminary data.</text>
</comment>
<keyword evidence="3" id="KW-1185">Reference proteome</keyword>
<organism evidence="2 3">
    <name type="scientific">Frankliniella fusca</name>
    <dbReference type="NCBI Taxonomy" id="407009"/>
    <lineage>
        <taxon>Eukaryota</taxon>
        <taxon>Metazoa</taxon>
        <taxon>Ecdysozoa</taxon>
        <taxon>Arthropoda</taxon>
        <taxon>Hexapoda</taxon>
        <taxon>Insecta</taxon>
        <taxon>Pterygota</taxon>
        <taxon>Neoptera</taxon>
        <taxon>Paraneoptera</taxon>
        <taxon>Thysanoptera</taxon>
        <taxon>Terebrantia</taxon>
        <taxon>Thripoidea</taxon>
        <taxon>Thripidae</taxon>
        <taxon>Frankliniella</taxon>
    </lineage>
</organism>
<feature type="region of interest" description="Disordered" evidence="1">
    <location>
        <begin position="1"/>
        <end position="21"/>
    </location>
</feature>
<proteinExistence type="predicted"/>
<evidence type="ECO:0000256" key="1">
    <source>
        <dbReference type="SAM" id="MobiDB-lite"/>
    </source>
</evidence>
<feature type="compositionally biased region" description="Pro residues" evidence="1">
    <location>
        <begin position="8"/>
        <end position="21"/>
    </location>
</feature>
<reference evidence="2" key="1">
    <citation type="submission" date="2021-07" db="EMBL/GenBank/DDBJ databases">
        <authorList>
            <person name="Catto M.A."/>
            <person name="Jacobson A."/>
            <person name="Kennedy G."/>
            <person name="Labadie P."/>
            <person name="Hunt B.G."/>
            <person name="Srinivasan R."/>
        </authorList>
    </citation>
    <scope>NUCLEOTIDE SEQUENCE</scope>
    <source>
        <strain evidence="2">PL_HMW_Pooled</strain>
        <tissue evidence="2">Head</tissue>
    </source>
</reference>
<evidence type="ECO:0000313" key="3">
    <source>
        <dbReference type="Proteomes" id="UP001219518"/>
    </source>
</evidence>
<accession>A0AAE1LJS2</accession>
<sequence>KFASRRVPTPPPPLPSPPSPPLLQLADVCPLLLQACPTGTSCDCGSPRVWMPLWTLAWTPYRHSCPRDGLHNGNALEPRRTRCAVVPTVCRGPSTALDRAGQHAWTGPSRAGPARHGPRL</sequence>
<feature type="non-terminal residue" evidence="2">
    <location>
        <position position="120"/>
    </location>
</feature>
<dbReference type="AlphaFoldDB" id="A0AAE1LJS2"/>
<dbReference type="Proteomes" id="UP001219518">
    <property type="component" value="Unassembled WGS sequence"/>
</dbReference>
<protein>
    <submittedName>
        <fullName evidence="2">I-Kappa-B like protein F2</fullName>
    </submittedName>
</protein>
<dbReference type="EMBL" id="JAHWGI010001064">
    <property type="protein sequence ID" value="KAK3922070.1"/>
    <property type="molecule type" value="Genomic_DNA"/>
</dbReference>